<evidence type="ECO:0000256" key="8">
    <source>
        <dbReference type="SAM" id="Phobius"/>
    </source>
</evidence>
<dbReference type="Proteomes" id="UP000694888">
    <property type="component" value="Unplaced"/>
</dbReference>
<evidence type="ECO:0000256" key="7">
    <source>
        <dbReference type="ARBA" id="ARBA00023180"/>
    </source>
</evidence>
<protein>
    <submittedName>
        <fullName evidence="11">Receptor-type guanylate cyclase gcy-28</fullName>
    </submittedName>
</protein>
<feature type="non-terminal residue" evidence="11">
    <location>
        <position position="476"/>
    </location>
</feature>
<feature type="transmembrane region" description="Helical" evidence="8">
    <location>
        <begin position="56"/>
        <end position="82"/>
    </location>
</feature>
<evidence type="ECO:0000256" key="1">
    <source>
        <dbReference type="ARBA" id="ARBA00004479"/>
    </source>
</evidence>
<evidence type="ECO:0000256" key="2">
    <source>
        <dbReference type="ARBA" id="ARBA00022692"/>
    </source>
</evidence>
<evidence type="ECO:0000256" key="6">
    <source>
        <dbReference type="ARBA" id="ARBA00023170"/>
    </source>
</evidence>
<dbReference type="Pfam" id="PF01094">
    <property type="entry name" value="ANF_receptor"/>
    <property type="match status" value="1"/>
</dbReference>
<dbReference type="RefSeq" id="XP_005113338.2">
    <property type="nucleotide sequence ID" value="XM_005113281.3"/>
</dbReference>
<keyword evidence="5 8" id="KW-0472">Membrane</keyword>
<evidence type="ECO:0000256" key="4">
    <source>
        <dbReference type="ARBA" id="ARBA00022989"/>
    </source>
</evidence>
<dbReference type="PRINTS" id="PR00255">
    <property type="entry name" value="NATPEPTIDER"/>
</dbReference>
<evidence type="ECO:0000256" key="5">
    <source>
        <dbReference type="ARBA" id="ARBA00023136"/>
    </source>
</evidence>
<keyword evidence="10" id="KW-1185">Reference proteome</keyword>
<dbReference type="InterPro" id="IPR001828">
    <property type="entry name" value="ANF_lig-bd_rcpt"/>
</dbReference>
<evidence type="ECO:0000259" key="9">
    <source>
        <dbReference type="Pfam" id="PF01094"/>
    </source>
</evidence>
<evidence type="ECO:0000313" key="10">
    <source>
        <dbReference type="Proteomes" id="UP000694888"/>
    </source>
</evidence>
<dbReference type="GeneID" id="101856558"/>
<dbReference type="InterPro" id="IPR052612">
    <property type="entry name" value="ANP_Clearance_Receptor"/>
</dbReference>
<dbReference type="Gene3D" id="3.40.50.2300">
    <property type="match status" value="2"/>
</dbReference>
<organism evidence="10 11">
    <name type="scientific">Aplysia californica</name>
    <name type="common">California sea hare</name>
    <dbReference type="NCBI Taxonomy" id="6500"/>
    <lineage>
        <taxon>Eukaryota</taxon>
        <taxon>Metazoa</taxon>
        <taxon>Spiralia</taxon>
        <taxon>Lophotrochozoa</taxon>
        <taxon>Mollusca</taxon>
        <taxon>Gastropoda</taxon>
        <taxon>Heterobranchia</taxon>
        <taxon>Euthyneura</taxon>
        <taxon>Tectipleura</taxon>
        <taxon>Aplysiida</taxon>
        <taxon>Aplysioidea</taxon>
        <taxon>Aplysiidae</taxon>
        <taxon>Aplysia</taxon>
    </lineage>
</organism>
<feature type="domain" description="Receptor ligand binding region" evidence="9">
    <location>
        <begin position="178"/>
        <end position="476"/>
    </location>
</feature>
<accession>A0ABM0KB43</accession>
<evidence type="ECO:0000256" key="3">
    <source>
        <dbReference type="ARBA" id="ARBA00022729"/>
    </source>
</evidence>
<sequence>MSDDSKIWKVDLSTNHFSWLTSSHEMPRHAMMEASVDGRSEEGVKGQRRRCCNKRIFLASATSGYRHFVLACLAVILFLLTFDVTAVKGQPSAAPARPTYRFPSSTNLPNVEAPTPVFTSFSTANNNYNYNYNYNNNRITNYNNNNSSSNVPLKWPPVLKIGLIISYRGDFGISRTDVQAAITIAEQKILDTKFLLPGLRDISVNMKDSECSETQGPYNAIEMVYTDTVHVFMGPVCDYSLGHVTGYCNVWDIPIITPGGGSQSLDNKVEYKMLTRMQGRYSMLWRLLHSVMKKFQWEHIKFLYHDTGMGTSRCYHTAYPMYLGAQKYPGITPYAETFNENRLRQPYEKVLTEASLNARIIVLCASTEAVREIMIKAHELNFDNGEYVFFNIDLFSSDNATSMPWYNASDTPERNEKAKKAYEALMTVTLRKPTSPEYRKFSREVKARASTMYKNFTYGEQEVNSFVGAFHDAVIL</sequence>
<dbReference type="InterPro" id="IPR028082">
    <property type="entry name" value="Peripla_BP_I"/>
</dbReference>
<dbReference type="InterPro" id="IPR001170">
    <property type="entry name" value="ANPR/GUC"/>
</dbReference>
<keyword evidence="7" id="KW-0325">Glycoprotein</keyword>
<keyword evidence="6 11" id="KW-0675">Receptor</keyword>
<comment type="subcellular location">
    <subcellularLocation>
        <location evidence="1">Membrane</location>
        <topology evidence="1">Single-pass type I membrane protein</topology>
    </subcellularLocation>
</comment>
<keyword evidence="4 8" id="KW-1133">Transmembrane helix</keyword>
<dbReference type="PANTHER" id="PTHR44755">
    <property type="entry name" value="NATRIURETIC PEPTIDE RECEPTOR 3-RELATED"/>
    <property type="match status" value="1"/>
</dbReference>
<name>A0ABM0KB43_APLCA</name>
<keyword evidence="3" id="KW-0732">Signal</keyword>
<keyword evidence="2 8" id="KW-0812">Transmembrane</keyword>
<dbReference type="PANTHER" id="PTHR44755:SF8">
    <property type="entry name" value="RECEPTOR LIGAND BINDING REGION DOMAIN-CONTAINING PROTEIN"/>
    <property type="match status" value="1"/>
</dbReference>
<gene>
    <name evidence="11" type="primary">LOC101856558</name>
</gene>
<dbReference type="SUPFAM" id="SSF53822">
    <property type="entry name" value="Periplasmic binding protein-like I"/>
    <property type="match status" value="1"/>
</dbReference>
<proteinExistence type="predicted"/>
<reference evidence="11" key="1">
    <citation type="submission" date="2025-08" db="UniProtKB">
        <authorList>
            <consortium name="RefSeq"/>
        </authorList>
    </citation>
    <scope>IDENTIFICATION</scope>
</reference>
<evidence type="ECO:0000313" key="11">
    <source>
        <dbReference type="RefSeq" id="XP_005113338.2"/>
    </source>
</evidence>